<feature type="non-terminal residue" evidence="5">
    <location>
        <position position="322"/>
    </location>
</feature>
<dbReference type="GeneID" id="106511306"/>
<name>A0A2I4AJ63_AUSLI</name>
<evidence type="ECO:0000313" key="5">
    <source>
        <dbReference type="RefSeq" id="XP_013855511.1"/>
    </source>
</evidence>
<dbReference type="AlphaFoldDB" id="A0A2I4AJ63"/>
<dbReference type="STRING" id="52670.A0A2I4AJ63"/>
<protein>
    <submittedName>
        <fullName evidence="5">Myosin-6</fullName>
    </submittedName>
</protein>
<dbReference type="Gene3D" id="1.20.5.340">
    <property type="match status" value="1"/>
</dbReference>
<feature type="coiled-coil region" evidence="2">
    <location>
        <begin position="32"/>
        <end position="120"/>
    </location>
</feature>
<dbReference type="GO" id="GO:0005737">
    <property type="term" value="C:cytoplasm"/>
    <property type="evidence" value="ECO:0007669"/>
    <property type="project" value="TreeGrafter"/>
</dbReference>
<dbReference type="GO" id="GO:0051015">
    <property type="term" value="F:actin filament binding"/>
    <property type="evidence" value="ECO:0007669"/>
    <property type="project" value="TreeGrafter"/>
</dbReference>
<dbReference type="Pfam" id="PF01576">
    <property type="entry name" value="Myosin_tail_1"/>
    <property type="match status" value="1"/>
</dbReference>
<dbReference type="OrthoDB" id="2018427at2759"/>
<evidence type="ECO:0000256" key="2">
    <source>
        <dbReference type="SAM" id="Coils"/>
    </source>
</evidence>
<feature type="domain" description="Myosin tail" evidence="3">
    <location>
        <begin position="29"/>
        <end position="320"/>
    </location>
</feature>
<dbReference type="SUPFAM" id="SSF90257">
    <property type="entry name" value="Myosin rod fragments"/>
    <property type="match status" value="2"/>
</dbReference>
<dbReference type="InterPro" id="IPR002928">
    <property type="entry name" value="Myosin_tail"/>
</dbReference>
<evidence type="ECO:0000313" key="4">
    <source>
        <dbReference type="Proteomes" id="UP000192220"/>
    </source>
</evidence>
<dbReference type="PANTHER" id="PTHR45615:SF50">
    <property type="entry name" value="MYOSIN-16"/>
    <property type="match status" value="1"/>
</dbReference>
<dbReference type="InParanoid" id="A0A2I4AJ63"/>
<reference evidence="5" key="1">
    <citation type="submission" date="2025-08" db="UniProtKB">
        <authorList>
            <consortium name="RefSeq"/>
        </authorList>
    </citation>
    <scope>IDENTIFICATION</scope>
</reference>
<dbReference type="KEGG" id="alim:106511306"/>
<evidence type="ECO:0000256" key="1">
    <source>
        <dbReference type="ARBA" id="ARBA00023054"/>
    </source>
</evidence>
<keyword evidence="4" id="KW-1185">Reference proteome</keyword>
<gene>
    <name evidence="5" type="primary">LOC106511306</name>
</gene>
<dbReference type="GO" id="GO:0016460">
    <property type="term" value="C:myosin II complex"/>
    <property type="evidence" value="ECO:0007669"/>
    <property type="project" value="TreeGrafter"/>
</dbReference>
<feature type="coiled-coil region" evidence="2">
    <location>
        <begin position="149"/>
        <end position="317"/>
    </location>
</feature>
<dbReference type="Proteomes" id="UP000192220">
    <property type="component" value="Unplaced"/>
</dbReference>
<dbReference type="GO" id="GO:0032982">
    <property type="term" value="C:myosin filament"/>
    <property type="evidence" value="ECO:0007669"/>
    <property type="project" value="TreeGrafter"/>
</dbReference>
<dbReference type="RefSeq" id="XP_013855511.1">
    <property type="nucleotide sequence ID" value="XM_014000057.1"/>
</dbReference>
<proteinExistence type="predicted"/>
<keyword evidence="1 2" id="KW-0175">Coiled coil</keyword>
<sequence>MEKKVCVIQTDFHQYRSSFGLNGRPLLSDSELRRLSEQLQQRDEAVQELHRERDHLLELSQQAIEDLQIEEEKVNQLTKEKTQLLMQAEDLEFQLVRLRRGDLEKARRKLEDNSRSAQESSGEMGKMTNGLEELIKRKDLEISNTTTKLEAEEALNITLHRRNKELQARIEELEEELEAERTMRVKVEKQRADLTKELDDLTDRLEEVGGVTVSQLETNKKREAEFQRLRRDLEESSVQSEALAASLKRRHSEAVAELSERCEALQRTRTKLEKEKQNLRMEVDDLAASLDSLQKAKVSSDSQIKKLEEQLSEANRRGEELQ</sequence>
<dbReference type="GO" id="GO:0000146">
    <property type="term" value="F:microfilament motor activity"/>
    <property type="evidence" value="ECO:0007669"/>
    <property type="project" value="TreeGrafter"/>
</dbReference>
<evidence type="ECO:0000259" key="3">
    <source>
        <dbReference type="Pfam" id="PF01576"/>
    </source>
</evidence>
<accession>A0A2I4AJ63</accession>
<dbReference type="PANTHER" id="PTHR45615">
    <property type="entry name" value="MYOSIN HEAVY CHAIN, NON-MUSCLE"/>
    <property type="match status" value="1"/>
</dbReference>
<organism evidence="4 5">
    <name type="scientific">Austrofundulus limnaeus</name>
    <name type="common">Annual killifish</name>
    <dbReference type="NCBI Taxonomy" id="52670"/>
    <lineage>
        <taxon>Eukaryota</taxon>
        <taxon>Metazoa</taxon>
        <taxon>Chordata</taxon>
        <taxon>Craniata</taxon>
        <taxon>Vertebrata</taxon>
        <taxon>Euteleostomi</taxon>
        <taxon>Actinopterygii</taxon>
        <taxon>Neopterygii</taxon>
        <taxon>Teleostei</taxon>
        <taxon>Neoteleostei</taxon>
        <taxon>Acanthomorphata</taxon>
        <taxon>Ovalentaria</taxon>
        <taxon>Atherinomorphae</taxon>
        <taxon>Cyprinodontiformes</taxon>
        <taxon>Rivulidae</taxon>
        <taxon>Austrofundulus</taxon>
    </lineage>
</organism>